<evidence type="ECO:0000313" key="5">
    <source>
        <dbReference type="Proteomes" id="UP001187192"/>
    </source>
</evidence>
<dbReference type="EMBL" id="BTGU01000047">
    <property type="protein sequence ID" value="GMN53527.1"/>
    <property type="molecule type" value="Genomic_DNA"/>
</dbReference>
<accession>A0AA88AMB3</accession>
<dbReference type="AlphaFoldDB" id="A0AA88AMB3"/>
<feature type="compositionally biased region" description="Basic and acidic residues" evidence="2">
    <location>
        <begin position="1"/>
        <end position="14"/>
    </location>
</feature>
<gene>
    <name evidence="4" type="ORF">TIFTF001_022666</name>
</gene>
<feature type="domain" description="Activator of Hsp90 ATPase AHSA1-like N-terminal" evidence="3">
    <location>
        <begin position="82"/>
        <end position="221"/>
    </location>
</feature>
<dbReference type="PANTHER" id="PTHR13009">
    <property type="entry name" value="HEAT SHOCK PROTEIN 90 HSP90 CO-CHAPERONE AHA-1"/>
    <property type="match status" value="1"/>
</dbReference>
<feature type="region of interest" description="Disordered" evidence="2">
    <location>
        <begin position="1"/>
        <end position="45"/>
    </location>
</feature>
<dbReference type="InterPro" id="IPR036338">
    <property type="entry name" value="Aha1"/>
</dbReference>
<protein>
    <recommendedName>
        <fullName evidence="3">Activator of Hsp90 ATPase AHSA1-like N-terminal domain-containing protein</fullName>
    </recommendedName>
</protein>
<name>A0AA88AMB3_FICCA</name>
<dbReference type="GO" id="GO:0005829">
    <property type="term" value="C:cytosol"/>
    <property type="evidence" value="ECO:0007669"/>
    <property type="project" value="TreeGrafter"/>
</dbReference>
<dbReference type="Proteomes" id="UP001187192">
    <property type="component" value="Unassembled WGS sequence"/>
</dbReference>
<evidence type="ECO:0000256" key="2">
    <source>
        <dbReference type="SAM" id="MobiDB-lite"/>
    </source>
</evidence>
<evidence type="ECO:0000313" key="4">
    <source>
        <dbReference type="EMBL" id="GMN53527.1"/>
    </source>
</evidence>
<reference evidence="4" key="1">
    <citation type="submission" date="2023-07" db="EMBL/GenBank/DDBJ databases">
        <title>draft genome sequence of fig (Ficus carica).</title>
        <authorList>
            <person name="Takahashi T."/>
            <person name="Nishimura K."/>
        </authorList>
    </citation>
    <scope>NUCLEOTIDE SEQUENCE</scope>
</reference>
<evidence type="ECO:0000256" key="1">
    <source>
        <dbReference type="ARBA" id="ARBA00006817"/>
    </source>
</evidence>
<dbReference type="Pfam" id="PF09229">
    <property type="entry name" value="Aha1_N"/>
    <property type="match status" value="1"/>
</dbReference>
<dbReference type="GO" id="GO:0001671">
    <property type="term" value="F:ATPase activator activity"/>
    <property type="evidence" value="ECO:0007669"/>
    <property type="project" value="InterPro"/>
</dbReference>
<dbReference type="GO" id="GO:0006457">
    <property type="term" value="P:protein folding"/>
    <property type="evidence" value="ECO:0007669"/>
    <property type="project" value="TreeGrafter"/>
</dbReference>
<sequence>MEGGDVRVPKRQQEEGEEGEQGEEGKAQGKESTEEEETTSSYRYWVRGSTEDAVPLPPPKKLSADDLLHHNPPPTFGSLWNRELIMSVGWLEFPGGGKAHISDVSKCVGDAFLVTVRNKKRVGYTYELTFKVNDFTITCFIIHDSSGEWIIKDEKKSVKAHLDVPELSFGELHDLHQLEVKLSEEKDVSHQDKLRIIQDLKQFLEPVREKLLQFEQELKDR</sequence>
<proteinExistence type="inferred from homology"/>
<dbReference type="GO" id="GO:0051087">
    <property type="term" value="F:protein-folding chaperone binding"/>
    <property type="evidence" value="ECO:0007669"/>
    <property type="project" value="InterPro"/>
</dbReference>
<dbReference type="Gene3D" id="3.15.10.20">
    <property type="entry name" value="Activator of Hsp90 ATPase Aha1, N-terminal domain"/>
    <property type="match status" value="1"/>
</dbReference>
<feature type="compositionally biased region" description="Basic and acidic residues" evidence="2">
    <location>
        <begin position="23"/>
        <end position="32"/>
    </location>
</feature>
<evidence type="ECO:0000259" key="3">
    <source>
        <dbReference type="SMART" id="SM01000"/>
    </source>
</evidence>
<dbReference type="PANTHER" id="PTHR13009:SF22">
    <property type="entry name" value="LD43819P"/>
    <property type="match status" value="1"/>
</dbReference>
<organism evidence="4 5">
    <name type="scientific">Ficus carica</name>
    <name type="common">Common fig</name>
    <dbReference type="NCBI Taxonomy" id="3494"/>
    <lineage>
        <taxon>Eukaryota</taxon>
        <taxon>Viridiplantae</taxon>
        <taxon>Streptophyta</taxon>
        <taxon>Embryophyta</taxon>
        <taxon>Tracheophyta</taxon>
        <taxon>Spermatophyta</taxon>
        <taxon>Magnoliopsida</taxon>
        <taxon>eudicotyledons</taxon>
        <taxon>Gunneridae</taxon>
        <taxon>Pentapetalae</taxon>
        <taxon>rosids</taxon>
        <taxon>fabids</taxon>
        <taxon>Rosales</taxon>
        <taxon>Moraceae</taxon>
        <taxon>Ficeae</taxon>
        <taxon>Ficus</taxon>
    </lineage>
</organism>
<dbReference type="SMART" id="SM01000">
    <property type="entry name" value="Aha1_N"/>
    <property type="match status" value="1"/>
</dbReference>
<comment type="caution">
    <text evidence="4">The sequence shown here is derived from an EMBL/GenBank/DDBJ whole genome shotgun (WGS) entry which is preliminary data.</text>
</comment>
<keyword evidence="5" id="KW-1185">Reference proteome</keyword>
<dbReference type="SUPFAM" id="SSF103111">
    <property type="entry name" value="Activator of Hsp90 ATPase, Aha1"/>
    <property type="match status" value="1"/>
</dbReference>
<dbReference type="InterPro" id="IPR015310">
    <property type="entry name" value="AHSA1-like_N"/>
</dbReference>
<comment type="similarity">
    <text evidence="1">Belongs to the AHA1 family.</text>
</comment>